<gene>
    <name evidence="5" type="ORF">PCAL00307_LOCUS14627</name>
    <name evidence="6" type="ORF">PECAL_4P23600</name>
</gene>
<dbReference type="EMBL" id="CAKKNE010000004">
    <property type="protein sequence ID" value="CAH0375041.1"/>
    <property type="molecule type" value="Genomic_DNA"/>
</dbReference>
<dbReference type="InterPro" id="IPR006843">
    <property type="entry name" value="PAP/fibrillin_dom"/>
</dbReference>
<feature type="region of interest" description="Disordered" evidence="3">
    <location>
        <begin position="36"/>
        <end position="56"/>
    </location>
</feature>
<dbReference type="PANTHER" id="PTHR31906">
    <property type="entry name" value="PLASTID-LIPID-ASSOCIATED PROTEIN 4, CHLOROPLASTIC-RELATED"/>
    <property type="match status" value="1"/>
</dbReference>
<evidence type="ECO:0000256" key="1">
    <source>
        <dbReference type="ARBA" id="ARBA00004474"/>
    </source>
</evidence>
<dbReference type="GO" id="GO:0009536">
    <property type="term" value="C:plastid"/>
    <property type="evidence" value="ECO:0007669"/>
    <property type="project" value="UniProtKB-SubCell"/>
</dbReference>
<protein>
    <recommendedName>
        <fullName evidence="4">Plastid lipid-associated protein/fibrillin conserved domain-containing protein</fullName>
    </recommendedName>
</protein>
<dbReference type="OrthoDB" id="189024at2759"/>
<evidence type="ECO:0000313" key="5">
    <source>
        <dbReference type="EMBL" id="CAE0699191.1"/>
    </source>
</evidence>
<name>A0A7S4E9S8_9STRA</name>
<sequence length="258" mass="27558">MNARGLQLLAIAGACNALVPHLRAAARSSPLGAFKSNFPPVDGPETDNPAAAKTESDAATDASRAALEASFAVEAAPVADPTAGAELLEALTGKTKGADLGPLIDACEESYDRRSFAEAKIQGPWRLKYQLDGKKAQRSQKALAPDKTGHPADSDFITDDKGRKVFRNVARLSKKRVAVVADVAYEVSEGIPNRLLSDIVAASIQIQVGKRFGIPTLRIPLPLKGLGWLDVTYLDDKLRVTRGNRGGLFVHVRPELDK</sequence>
<reference evidence="6" key="2">
    <citation type="submission" date="2021-11" db="EMBL/GenBank/DDBJ databases">
        <authorList>
            <consortium name="Genoscope - CEA"/>
            <person name="William W."/>
        </authorList>
    </citation>
    <scope>NUCLEOTIDE SEQUENCE</scope>
</reference>
<evidence type="ECO:0000256" key="3">
    <source>
        <dbReference type="SAM" id="MobiDB-lite"/>
    </source>
</evidence>
<dbReference type="Pfam" id="PF04755">
    <property type="entry name" value="PAP_fibrillin"/>
    <property type="match status" value="1"/>
</dbReference>
<evidence type="ECO:0000313" key="7">
    <source>
        <dbReference type="Proteomes" id="UP000789595"/>
    </source>
</evidence>
<comment type="subcellular location">
    <subcellularLocation>
        <location evidence="1">Plastid</location>
    </subcellularLocation>
</comment>
<keyword evidence="7" id="KW-1185">Reference proteome</keyword>
<organism evidence="5">
    <name type="scientific">Pelagomonas calceolata</name>
    <dbReference type="NCBI Taxonomy" id="35677"/>
    <lineage>
        <taxon>Eukaryota</taxon>
        <taxon>Sar</taxon>
        <taxon>Stramenopiles</taxon>
        <taxon>Ochrophyta</taxon>
        <taxon>Pelagophyceae</taxon>
        <taxon>Pelagomonadales</taxon>
        <taxon>Pelagomonadaceae</taxon>
        <taxon>Pelagomonas</taxon>
    </lineage>
</organism>
<keyword evidence="2" id="KW-0934">Plastid</keyword>
<dbReference type="PROSITE" id="PS51257">
    <property type="entry name" value="PROKAR_LIPOPROTEIN"/>
    <property type="match status" value="1"/>
</dbReference>
<evidence type="ECO:0000259" key="4">
    <source>
        <dbReference type="Pfam" id="PF04755"/>
    </source>
</evidence>
<proteinExistence type="predicted"/>
<evidence type="ECO:0000313" key="6">
    <source>
        <dbReference type="EMBL" id="CAH0375041.1"/>
    </source>
</evidence>
<dbReference type="EMBL" id="HBIW01016955">
    <property type="protein sequence ID" value="CAE0699191.1"/>
    <property type="molecule type" value="Transcribed_RNA"/>
</dbReference>
<dbReference type="AlphaFoldDB" id="A0A7S4E9S8"/>
<feature type="domain" description="Plastid lipid-associated protein/fibrillin conserved" evidence="4">
    <location>
        <begin position="222"/>
        <end position="250"/>
    </location>
</feature>
<dbReference type="InterPro" id="IPR039633">
    <property type="entry name" value="PAP"/>
</dbReference>
<accession>A0A7S4E9S8</accession>
<reference evidence="5" key="1">
    <citation type="submission" date="2021-01" db="EMBL/GenBank/DDBJ databases">
        <authorList>
            <person name="Corre E."/>
            <person name="Pelletier E."/>
            <person name="Niang G."/>
            <person name="Scheremetjew M."/>
            <person name="Finn R."/>
            <person name="Kale V."/>
            <person name="Holt S."/>
            <person name="Cochrane G."/>
            <person name="Meng A."/>
            <person name="Brown T."/>
            <person name="Cohen L."/>
        </authorList>
    </citation>
    <scope>NUCLEOTIDE SEQUENCE</scope>
    <source>
        <strain evidence="5">CCMP1756</strain>
    </source>
</reference>
<evidence type="ECO:0000256" key="2">
    <source>
        <dbReference type="ARBA" id="ARBA00022640"/>
    </source>
</evidence>
<dbReference type="Proteomes" id="UP000789595">
    <property type="component" value="Unassembled WGS sequence"/>
</dbReference>